<sequence length="95" mass="10480">MLALADGEDPEDPDPGEDDGGGNVTTWQIGKKTITTEIYTATSPGWSWSTEGNIWLFKGTRTENWPPNYLKETVSVEISCCRLKGTVTTCDYEVC</sequence>
<organism evidence="2">
    <name type="scientific">bioreactor metagenome</name>
    <dbReference type="NCBI Taxonomy" id="1076179"/>
    <lineage>
        <taxon>unclassified sequences</taxon>
        <taxon>metagenomes</taxon>
        <taxon>ecological metagenomes</taxon>
    </lineage>
</organism>
<evidence type="ECO:0000256" key="1">
    <source>
        <dbReference type="SAM" id="MobiDB-lite"/>
    </source>
</evidence>
<dbReference type="AlphaFoldDB" id="A0A645GWZ6"/>
<dbReference type="EMBL" id="VSSQ01081346">
    <property type="protein sequence ID" value="MPN30289.1"/>
    <property type="molecule type" value="Genomic_DNA"/>
</dbReference>
<feature type="region of interest" description="Disordered" evidence="1">
    <location>
        <begin position="1"/>
        <end position="26"/>
    </location>
</feature>
<evidence type="ECO:0000313" key="2">
    <source>
        <dbReference type="EMBL" id="MPN30289.1"/>
    </source>
</evidence>
<gene>
    <name evidence="2" type="ORF">SDC9_177752</name>
</gene>
<reference evidence="2" key="1">
    <citation type="submission" date="2019-08" db="EMBL/GenBank/DDBJ databases">
        <authorList>
            <person name="Kucharzyk K."/>
            <person name="Murdoch R.W."/>
            <person name="Higgins S."/>
            <person name="Loffler F."/>
        </authorList>
    </citation>
    <scope>NUCLEOTIDE SEQUENCE</scope>
</reference>
<comment type="caution">
    <text evidence="2">The sequence shown here is derived from an EMBL/GenBank/DDBJ whole genome shotgun (WGS) entry which is preliminary data.</text>
</comment>
<name>A0A645GWZ6_9ZZZZ</name>
<protein>
    <submittedName>
        <fullName evidence="2">Uncharacterized protein</fullName>
    </submittedName>
</protein>
<feature type="compositionally biased region" description="Acidic residues" evidence="1">
    <location>
        <begin position="1"/>
        <end position="20"/>
    </location>
</feature>
<accession>A0A645GWZ6</accession>
<proteinExistence type="predicted"/>